<protein>
    <recommendedName>
        <fullName evidence="3">4Fe-4S cluster-binding domain-containing protein</fullName>
    </recommendedName>
</protein>
<dbReference type="CDD" id="cd01335">
    <property type="entry name" value="Radical_SAM"/>
    <property type="match status" value="1"/>
</dbReference>
<dbReference type="Gene3D" id="3.20.20.70">
    <property type="entry name" value="Aldolase class I"/>
    <property type="match status" value="1"/>
</dbReference>
<gene>
    <name evidence="1" type="ORF">MM59RIKEN_22670</name>
</gene>
<evidence type="ECO:0000313" key="2">
    <source>
        <dbReference type="Proteomes" id="UP000679848"/>
    </source>
</evidence>
<dbReference type="AlphaFoldDB" id="A0A810Q9M3"/>
<evidence type="ECO:0008006" key="3">
    <source>
        <dbReference type="Google" id="ProtNLM"/>
    </source>
</evidence>
<evidence type="ECO:0000313" key="1">
    <source>
        <dbReference type="EMBL" id="BCK84948.1"/>
    </source>
</evidence>
<dbReference type="InterPro" id="IPR013785">
    <property type="entry name" value="Aldolase_TIM"/>
</dbReference>
<proteinExistence type="predicted"/>
<sequence length="166" mass="19166">MTKDKLRLLLFDDCNRNCPGCCNRDWDLQALPLCQDYTPYRLIMLTGGEPMLYPEIIREAIAAIRRQTNVPIYLYTAMPEQLDALMPLLDGVTVTLHTPEDIPVFQSFDRTAQNLTGKSLRLNVFDEVGTVICRPEWQVKDHMRWIPNCPLPEGEVLMRYQPSKNP</sequence>
<dbReference type="InterPro" id="IPR058240">
    <property type="entry name" value="rSAM_sf"/>
</dbReference>
<dbReference type="KEGG" id="pfaa:MM59RIKEN_22670"/>
<dbReference type="EMBL" id="AP023420">
    <property type="protein sequence ID" value="BCK84948.1"/>
    <property type="molecule type" value="Genomic_DNA"/>
</dbReference>
<dbReference type="SUPFAM" id="SSF102114">
    <property type="entry name" value="Radical SAM enzymes"/>
    <property type="match status" value="1"/>
</dbReference>
<accession>A0A810Q9M3</accession>
<keyword evidence="2" id="KW-1185">Reference proteome</keyword>
<organism evidence="1 2">
    <name type="scientific">Pusillibacter faecalis</name>
    <dbReference type="NCBI Taxonomy" id="2714358"/>
    <lineage>
        <taxon>Bacteria</taxon>
        <taxon>Bacillati</taxon>
        <taxon>Bacillota</taxon>
        <taxon>Clostridia</taxon>
        <taxon>Eubacteriales</taxon>
        <taxon>Oscillospiraceae</taxon>
        <taxon>Pusillibacter</taxon>
    </lineage>
</organism>
<dbReference type="RefSeq" id="WP_055179940.1">
    <property type="nucleotide sequence ID" value="NZ_AP023420.1"/>
</dbReference>
<name>A0A810Q9M3_9FIRM</name>
<reference evidence="1" key="1">
    <citation type="submission" date="2020-09" db="EMBL/GenBank/DDBJ databases">
        <title>New species isolated from human feces.</title>
        <authorList>
            <person name="Kitahara M."/>
            <person name="Shigeno Y."/>
            <person name="Shime M."/>
            <person name="Matsumoto Y."/>
            <person name="Nakamura S."/>
            <person name="Motooka D."/>
            <person name="Fukuoka S."/>
            <person name="Nishikawa H."/>
            <person name="Benno Y."/>
        </authorList>
    </citation>
    <scope>NUCLEOTIDE SEQUENCE</scope>
    <source>
        <strain evidence="1">MM59</strain>
    </source>
</reference>
<dbReference type="Proteomes" id="UP000679848">
    <property type="component" value="Chromosome"/>
</dbReference>